<dbReference type="AlphaFoldDB" id="A0A5N6R9Y7"/>
<organism evidence="1 2">
    <name type="scientific">Carpinus fangiana</name>
    <dbReference type="NCBI Taxonomy" id="176857"/>
    <lineage>
        <taxon>Eukaryota</taxon>
        <taxon>Viridiplantae</taxon>
        <taxon>Streptophyta</taxon>
        <taxon>Embryophyta</taxon>
        <taxon>Tracheophyta</taxon>
        <taxon>Spermatophyta</taxon>
        <taxon>Magnoliopsida</taxon>
        <taxon>eudicotyledons</taxon>
        <taxon>Gunneridae</taxon>
        <taxon>Pentapetalae</taxon>
        <taxon>rosids</taxon>
        <taxon>fabids</taxon>
        <taxon>Fagales</taxon>
        <taxon>Betulaceae</taxon>
        <taxon>Carpinus</taxon>
    </lineage>
</organism>
<name>A0A5N6R9Y7_9ROSI</name>
<reference evidence="1 2" key="1">
    <citation type="submission" date="2019-06" db="EMBL/GenBank/DDBJ databases">
        <title>A chromosomal-level reference genome of Carpinus fangiana (Coryloideae, Betulaceae).</title>
        <authorList>
            <person name="Yang X."/>
            <person name="Wang Z."/>
            <person name="Zhang L."/>
            <person name="Hao G."/>
            <person name="Liu J."/>
            <person name="Yang Y."/>
        </authorList>
    </citation>
    <scope>NUCLEOTIDE SEQUENCE [LARGE SCALE GENOMIC DNA]</scope>
    <source>
        <strain evidence="1">Cfa_2016G</strain>
        <tissue evidence="1">Leaf</tissue>
    </source>
</reference>
<dbReference type="EMBL" id="CM017326">
    <property type="protein sequence ID" value="KAE8075855.1"/>
    <property type="molecule type" value="Genomic_DNA"/>
</dbReference>
<keyword evidence="2" id="KW-1185">Reference proteome</keyword>
<evidence type="ECO:0000313" key="1">
    <source>
        <dbReference type="EMBL" id="KAE8075855.1"/>
    </source>
</evidence>
<dbReference type="Proteomes" id="UP000327013">
    <property type="component" value="Chromosome 6"/>
</dbReference>
<accession>A0A5N6R9Y7</accession>
<dbReference type="OrthoDB" id="1022321at2759"/>
<evidence type="ECO:0000313" key="2">
    <source>
        <dbReference type="Proteomes" id="UP000327013"/>
    </source>
</evidence>
<gene>
    <name evidence="1" type="ORF">FH972_014542</name>
</gene>
<protein>
    <submittedName>
        <fullName evidence="1">Uncharacterized protein</fullName>
    </submittedName>
</protein>
<proteinExistence type="predicted"/>
<sequence>MLIRRGSLTISILPKSTALAEWCRPRRRHRRRKCSTIRLGAKRRGFYRVSRPVVQWGVLMAPLRMLKKIITEMAPNGLFIEAYYRSLLPFLRPQLFPLC</sequence>